<keyword evidence="5" id="KW-0902">Two-component regulatory system</keyword>
<dbReference type="GO" id="GO:0004673">
    <property type="term" value="F:protein histidine kinase activity"/>
    <property type="evidence" value="ECO:0007669"/>
    <property type="project" value="UniProtKB-EC"/>
</dbReference>
<dbReference type="CDD" id="cd16917">
    <property type="entry name" value="HATPase_UhpB-NarQ-NarX-like"/>
    <property type="match status" value="1"/>
</dbReference>
<gene>
    <name evidence="7" type="ORF">FHS22_002461</name>
</gene>
<comment type="caution">
    <text evidence="7">The sequence shown here is derived from an EMBL/GenBank/DDBJ whole genome shotgun (WGS) entry which is preliminary data.</text>
</comment>
<dbReference type="InterPro" id="IPR003594">
    <property type="entry name" value="HATPase_dom"/>
</dbReference>
<sequence length="140" mass="14987">MHEGLHLRGRDLARLLEDHIARWSRRTGISMDVLVLPGDGSPGVSARITRRVYATVWEALDNVERHSHARTVGVVLTLGDRGLRLTVSDDGSGFHADPAGHGVIAMKAYFAELGGTLTINSVVGEGTTVSGIVPARALDR</sequence>
<dbReference type="PANTHER" id="PTHR24421">
    <property type="entry name" value="NITRATE/NITRITE SENSOR PROTEIN NARX-RELATED"/>
    <property type="match status" value="1"/>
</dbReference>
<dbReference type="InterPro" id="IPR050482">
    <property type="entry name" value="Sensor_HK_TwoCompSys"/>
</dbReference>
<evidence type="ECO:0000259" key="6">
    <source>
        <dbReference type="Pfam" id="PF02518"/>
    </source>
</evidence>
<keyword evidence="3" id="KW-0808">Transferase</keyword>
<evidence type="ECO:0000256" key="4">
    <source>
        <dbReference type="ARBA" id="ARBA00022777"/>
    </source>
</evidence>
<evidence type="ECO:0000313" key="7">
    <source>
        <dbReference type="EMBL" id="MBB5963187.1"/>
    </source>
</evidence>
<proteinExistence type="predicted"/>
<accession>A0A841D466</accession>
<feature type="domain" description="Histidine kinase/HSP90-like ATPase" evidence="6">
    <location>
        <begin position="50"/>
        <end position="134"/>
    </location>
</feature>
<protein>
    <recommendedName>
        <fullName evidence="2">histidine kinase</fullName>
        <ecNumber evidence="2">2.7.13.3</ecNumber>
    </recommendedName>
</protein>
<comment type="catalytic activity">
    <reaction evidence="1">
        <text>ATP + protein L-histidine = ADP + protein N-phospho-L-histidine.</text>
        <dbReference type="EC" id="2.7.13.3"/>
    </reaction>
</comment>
<dbReference type="GO" id="GO:0000160">
    <property type="term" value="P:phosphorelay signal transduction system"/>
    <property type="evidence" value="ECO:0007669"/>
    <property type="project" value="UniProtKB-KW"/>
</dbReference>
<evidence type="ECO:0000256" key="5">
    <source>
        <dbReference type="ARBA" id="ARBA00023012"/>
    </source>
</evidence>
<dbReference type="EC" id="2.7.13.3" evidence="2"/>
<organism evidence="7 8">
    <name type="scientific">Planomonospora venezuelensis</name>
    <dbReference type="NCBI Taxonomy" id="1999"/>
    <lineage>
        <taxon>Bacteria</taxon>
        <taxon>Bacillati</taxon>
        <taxon>Actinomycetota</taxon>
        <taxon>Actinomycetes</taxon>
        <taxon>Streptosporangiales</taxon>
        <taxon>Streptosporangiaceae</taxon>
        <taxon>Planomonospora</taxon>
    </lineage>
</organism>
<dbReference type="InterPro" id="IPR036890">
    <property type="entry name" value="HATPase_C_sf"/>
</dbReference>
<evidence type="ECO:0000313" key="8">
    <source>
        <dbReference type="Proteomes" id="UP000562352"/>
    </source>
</evidence>
<dbReference type="Proteomes" id="UP000562352">
    <property type="component" value="Unassembled WGS sequence"/>
</dbReference>
<dbReference type="Pfam" id="PF02518">
    <property type="entry name" value="HATPase_c"/>
    <property type="match status" value="1"/>
</dbReference>
<evidence type="ECO:0000256" key="3">
    <source>
        <dbReference type="ARBA" id="ARBA00022679"/>
    </source>
</evidence>
<dbReference type="PANTHER" id="PTHR24421:SF10">
    <property type="entry name" value="NITRATE_NITRITE SENSOR PROTEIN NARQ"/>
    <property type="match status" value="1"/>
</dbReference>
<evidence type="ECO:0000256" key="2">
    <source>
        <dbReference type="ARBA" id="ARBA00012438"/>
    </source>
</evidence>
<dbReference type="Gene3D" id="3.30.565.10">
    <property type="entry name" value="Histidine kinase-like ATPase, C-terminal domain"/>
    <property type="match status" value="1"/>
</dbReference>
<keyword evidence="8" id="KW-1185">Reference proteome</keyword>
<reference evidence="7 8" key="1">
    <citation type="submission" date="2020-08" db="EMBL/GenBank/DDBJ databases">
        <title>Genomic Encyclopedia of Type Strains, Phase III (KMG-III): the genomes of soil and plant-associated and newly described type strains.</title>
        <authorList>
            <person name="Whitman W."/>
        </authorList>
    </citation>
    <scope>NUCLEOTIDE SEQUENCE [LARGE SCALE GENOMIC DNA]</scope>
    <source>
        <strain evidence="7 8">CECT 3303</strain>
    </source>
</reference>
<evidence type="ECO:0000256" key="1">
    <source>
        <dbReference type="ARBA" id="ARBA00000085"/>
    </source>
</evidence>
<name>A0A841D466_PLAVE</name>
<keyword evidence="4 7" id="KW-0418">Kinase</keyword>
<dbReference type="AlphaFoldDB" id="A0A841D466"/>
<dbReference type="SUPFAM" id="SSF55874">
    <property type="entry name" value="ATPase domain of HSP90 chaperone/DNA topoisomerase II/histidine kinase"/>
    <property type="match status" value="1"/>
</dbReference>
<dbReference type="RefSeq" id="WP_184941135.1">
    <property type="nucleotide sequence ID" value="NZ_BAAAWZ010000001.1"/>
</dbReference>
<dbReference type="EMBL" id="JACHJJ010000006">
    <property type="protein sequence ID" value="MBB5963187.1"/>
    <property type="molecule type" value="Genomic_DNA"/>
</dbReference>